<evidence type="ECO:0000313" key="5">
    <source>
        <dbReference type="Proteomes" id="UP001164459"/>
    </source>
</evidence>
<feature type="transmembrane region" description="Helical" evidence="2">
    <location>
        <begin position="558"/>
        <end position="575"/>
    </location>
</feature>
<name>A0ABY7H789_9BACT</name>
<feature type="region of interest" description="Disordered" evidence="1">
    <location>
        <begin position="1458"/>
        <end position="1557"/>
    </location>
</feature>
<reference evidence="4" key="1">
    <citation type="submission" date="2022-11" db="EMBL/GenBank/DDBJ databases">
        <title>Minimal conservation of predation-associated metabolite biosynthetic gene clusters underscores biosynthetic potential of Myxococcota including descriptions for ten novel species: Archangium lansinium sp. nov., Myxococcus landrumus sp. nov., Nannocystis bai.</title>
        <authorList>
            <person name="Ahearne A."/>
            <person name="Stevens C."/>
            <person name="Dowd S."/>
        </authorList>
    </citation>
    <scope>NUCLEOTIDE SEQUENCE</scope>
    <source>
        <strain evidence="4">Fl3</strain>
    </source>
</reference>
<feature type="chain" id="PRO_5047470032" evidence="3">
    <location>
        <begin position="27"/>
        <end position="1557"/>
    </location>
</feature>
<keyword evidence="2" id="KW-1133">Transmembrane helix</keyword>
<keyword evidence="2" id="KW-0812">Transmembrane</keyword>
<keyword evidence="5" id="KW-1185">Reference proteome</keyword>
<feature type="transmembrane region" description="Helical" evidence="2">
    <location>
        <begin position="1310"/>
        <end position="1329"/>
    </location>
</feature>
<protein>
    <submittedName>
        <fullName evidence="4">Uncharacterized protein</fullName>
    </submittedName>
</protein>
<evidence type="ECO:0000256" key="2">
    <source>
        <dbReference type="SAM" id="Phobius"/>
    </source>
</evidence>
<dbReference type="EMBL" id="CP114040">
    <property type="protein sequence ID" value="WAS94945.1"/>
    <property type="molecule type" value="Genomic_DNA"/>
</dbReference>
<evidence type="ECO:0000256" key="1">
    <source>
        <dbReference type="SAM" id="MobiDB-lite"/>
    </source>
</evidence>
<feature type="transmembrane region" description="Helical" evidence="2">
    <location>
        <begin position="1264"/>
        <end position="1289"/>
    </location>
</feature>
<feature type="transmembrane region" description="Helical" evidence="2">
    <location>
        <begin position="780"/>
        <end position="797"/>
    </location>
</feature>
<feature type="transmembrane region" description="Helical" evidence="2">
    <location>
        <begin position="747"/>
        <end position="768"/>
    </location>
</feature>
<dbReference type="Proteomes" id="UP001164459">
    <property type="component" value="Chromosome"/>
</dbReference>
<feature type="transmembrane region" description="Helical" evidence="2">
    <location>
        <begin position="511"/>
        <end position="538"/>
    </location>
</feature>
<gene>
    <name evidence="4" type="ORF">O0S08_02185</name>
</gene>
<proteinExistence type="predicted"/>
<evidence type="ECO:0000256" key="3">
    <source>
        <dbReference type="SAM" id="SignalP"/>
    </source>
</evidence>
<feature type="transmembrane region" description="Helical" evidence="2">
    <location>
        <begin position="1374"/>
        <end position="1393"/>
    </location>
</feature>
<organism evidence="4 5">
    <name type="scientific">Nannocystis punicea</name>
    <dbReference type="NCBI Taxonomy" id="2995304"/>
    <lineage>
        <taxon>Bacteria</taxon>
        <taxon>Pseudomonadati</taxon>
        <taxon>Myxococcota</taxon>
        <taxon>Polyangia</taxon>
        <taxon>Nannocystales</taxon>
        <taxon>Nannocystaceae</taxon>
        <taxon>Nannocystis</taxon>
    </lineage>
</organism>
<keyword evidence="2" id="KW-0472">Membrane</keyword>
<evidence type="ECO:0000313" key="4">
    <source>
        <dbReference type="EMBL" id="WAS94945.1"/>
    </source>
</evidence>
<feature type="compositionally biased region" description="Pro residues" evidence="1">
    <location>
        <begin position="1530"/>
        <end position="1545"/>
    </location>
</feature>
<feature type="transmembrane region" description="Helical" evidence="2">
    <location>
        <begin position="1231"/>
        <end position="1252"/>
    </location>
</feature>
<accession>A0ABY7H789</accession>
<sequence>MTRSTPRPLHWVLALMMLLFAAEAAAAPPRAPVEPAAQTPADIPEVLRPWVPWVLQPLSDRSCPYVHASTSERRCAWPSQLELELTDERGSFAQRWQLYAKGVVPLPGDARRWPQDVEVDGQPAVVVNQGGRPAVELGPGAHRITGAFLWDSMPERLSVPAETGLLALKLRGKPESFPRRDNDGTLWLQKKIEAASEQNLLDVVVHRKVTDAIPLRMTTEISLHVAGKSREELLGKALLPDFVAMEVASELPARLEPDGRVRVQVRPGAWTIRVEARHPGDLQQIALASNEGPWAGEEVWVFEPAPELRRVEFSGLIAVDPQQTQLPDAWRSFPAFRARPGEALQLTVTQRGEADRGPDQLSLARDWWLDFDGRGFTVKDRIEGQVQGTRRLEMQGSARLGAVAVSGQPQFITARDDPNKAGVELRNPNVSLTADLRVPAGGLHPSVSAVDWDHDFASVSGTLHLPPGWKVLHATGVDQVDDTWLGRWTLLDLFMVLVIAIAIARLYGWAWGVLAVVTLALVFPEWMAPRTVWIFVLVGEALHRALPEGWLRSAVRGYRLGALVMLAGICSVFAVQQIRQGLYPALEERGRDDFDLVLATGQMAPPMAPAIEPAQDSAVANNMEFKPSDLAAADQFEGDMDGAGGEYHRGEEGRMGRPMKGKKEAVDEELEREQNLSSIVQSTRTSMSGEYRQRQQKKLREYDAGTVVQTGPGVPRWSWRSVPLRWSGPVERTQQVRFMLVPPHVNLALAGVRVLFLVALVMAVFGVFRKRRVVPSQRPNPAVSATMLGALAFALLVPSSAAAQVPDSATLEQLRARLTEPPTCLPDCVTSPRMRLEASQGALRLVVEIHAAAHVEAPLPGSAEHWLPTQVTVDGSPVAGGLVRTSDGGLRLALEQGRHEVVLEGPLPNRETVQLRLPVGPHRVTAKAEGWTVAGLHEDGLADEVLQLTRISKQDAAQPETLEVGTLPPFVRVERALTLGLSWEVTTRVIRATPRGSAVVLKVPLLSGESVTTAEQRVEAGAVLVNIGPDEDVVEWTSVLPISPQIVLAAASGAPWSEVWEVMVGPVWHVEAGGIPPIRRGAEGLQVWMPWPGEQVVLDISRPAGVPGETLTLDFARLTLRPGMRAVDAELQLELRSSRGGHHTVALPAEAQLQKVLINGAQQPIGQEGQQVRLPVAPGVQRVQLEWREAAVLGQRYTAPVVDLGSPAVNAEVHVEFPPSRWILLLGGPRLGPAVLFWSYIVVLLIASAVLGRLAVSPLRAHQWFLLGLGLSTVTVFEAMLVIGWFLLLGWRRRRVDLAPGWFALRQLTIAAWTLAACSALLAAVHAGLLGQPDMQIEGNGSWASSLRWYQDRVEYVDGVGGLMPRPWVLSVSLWWYRGLMLAWALWLAWSMIRWLPWGWQSASQGGLWRPLWRPAPPRTTPPSRQSGPIPAHALLEETTPAPRAAQSGVSEAIFMSQSTDTGGPIDEDTPRPRASKFRTTDTMEAPPPPLDVELDAPRGPTVARHNTSGPQPVRPVAEEITPPTASRPRPAPPPPPPGKRPLPPIQSGEDDDTPPP</sequence>
<keyword evidence="3" id="KW-0732">Signal</keyword>
<dbReference type="RefSeq" id="WP_269037279.1">
    <property type="nucleotide sequence ID" value="NZ_CP114040.1"/>
</dbReference>
<feature type="signal peptide" evidence="3">
    <location>
        <begin position="1"/>
        <end position="26"/>
    </location>
</feature>